<name>A0AAE1Y2M4_9LAMI</name>
<evidence type="ECO:0000313" key="2">
    <source>
        <dbReference type="EMBL" id="KAK4421948.1"/>
    </source>
</evidence>
<organism evidence="2 3">
    <name type="scientific">Sesamum alatum</name>
    <dbReference type="NCBI Taxonomy" id="300844"/>
    <lineage>
        <taxon>Eukaryota</taxon>
        <taxon>Viridiplantae</taxon>
        <taxon>Streptophyta</taxon>
        <taxon>Embryophyta</taxon>
        <taxon>Tracheophyta</taxon>
        <taxon>Spermatophyta</taxon>
        <taxon>Magnoliopsida</taxon>
        <taxon>eudicotyledons</taxon>
        <taxon>Gunneridae</taxon>
        <taxon>Pentapetalae</taxon>
        <taxon>asterids</taxon>
        <taxon>lamiids</taxon>
        <taxon>Lamiales</taxon>
        <taxon>Pedaliaceae</taxon>
        <taxon>Sesamum</taxon>
    </lineage>
</organism>
<feature type="domain" description="Reverse transcriptase zinc-binding" evidence="1">
    <location>
        <begin position="74"/>
        <end position="154"/>
    </location>
</feature>
<comment type="caution">
    <text evidence="2">The sequence shown here is derived from an EMBL/GenBank/DDBJ whole genome shotgun (WGS) entry which is preliminary data.</text>
</comment>
<dbReference type="EMBL" id="JACGWO010000008">
    <property type="protein sequence ID" value="KAK4421948.1"/>
    <property type="molecule type" value="Genomic_DNA"/>
</dbReference>
<sequence>MGDKNTKFFHDMVKRNAMRNSISVITKPNGSAITTAYDIAHEFVAFYISLLGTDVQTSPVDDEVFDWGPKGLVTSKAYEYFRPKLTRQPWKATIWKAFIPPKYSFILWLGLRGRLATRDRLAFLQEDLTCSLCINTNETAKHLFFECPFSTCVWSDIRQWLGINRRMSTILSVVKRLKKEKTGSSVQNKARLLALACTVYSLWRHRNEVIFEGKAPCPEGLVISIRITVYMLLLTLFPYRMFAL</sequence>
<dbReference type="PANTHER" id="PTHR33116:SF78">
    <property type="entry name" value="OS12G0587133 PROTEIN"/>
    <property type="match status" value="1"/>
</dbReference>
<keyword evidence="3" id="KW-1185">Reference proteome</keyword>
<dbReference type="Proteomes" id="UP001293254">
    <property type="component" value="Unassembled WGS sequence"/>
</dbReference>
<protein>
    <recommendedName>
        <fullName evidence="1">Reverse transcriptase zinc-binding domain-containing protein</fullName>
    </recommendedName>
</protein>
<proteinExistence type="predicted"/>
<reference evidence="2" key="2">
    <citation type="journal article" date="2024" name="Plant">
        <title>Genomic evolution and insights into agronomic trait innovations of Sesamum species.</title>
        <authorList>
            <person name="Miao H."/>
            <person name="Wang L."/>
            <person name="Qu L."/>
            <person name="Liu H."/>
            <person name="Sun Y."/>
            <person name="Le M."/>
            <person name="Wang Q."/>
            <person name="Wei S."/>
            <person name="Zheng Y."/>
            <person name="Lin W."/>
            <person name="Duan Y."/>
            <person name="Cao H."/>
            <person name="Xiong S."/>
            <person name="Wang X."/>
            <person name="Wei L."/>
            <person name="Li C."/>
            <person name="Ma Q."/>
            <person name="Ju M."/>
            <person name="Zhao R."/>
            <person name="Li G."/>
            <person name="Mu C."/>
            <person name="Tian Q."/>
            <person name="Mei H."/>
            <person name="Zhang T."/>
            <person name="Gao T."/>
            <person name="Zhang H."/>
        </authorList>
    </citation>
    <scope>NUCLEOTIDE SEQUENCE</scope>
    <source>
        <strain evidence="2">3651</strain>
    </source>
</reference>
<dbReference type="Pfam" id="PF13966">
    <property type="entry name" value="zf-RVT"/>
    <property type="match status" value="1"/>
</dbReference>
<accession>A0AAE1Y2M4</accession>
<evidence type="ECO:0000259" key="1">
    <source>
        <dbReference type="Pfam" id="PF13966"/>
    </source>
</evidence>
<evidence type="ECO:0000313" key="3">
    <source>
        <dbReference type="Proteomes" id="UP001293254"/>
    </source>
</evidence>
<gene>
    <name evidence="2" type="ORF">Salat_2145500</name>
</gene>
<dbReference type="InterPro" id="IPR026960">
    <property type="entry name" value="RVT-Znf"/>
</dbReference>
<dbReference type="PANTHER" id="PTHR33116">
    <property type="entry name" value="REVERSE TRANSCRIPTASE ZINC-BINDING DOMAIN-CONTAINING PROTEIN-RELATED-RELATED"/>
    <property type="match status" value="1"/>
</dbReference>
<dbReference type="AlphaFoldDB" id="A0AAE1Y2M4"/>
<reference evidence="2" key="1">
    <citation type="submission" date="2020-06" db="EMBL/GenBank/DDBJ databases">
        <authorList>
            <person name="Li T."/>
            <person name="Hu X."/>
            <person name="Zhang T."/>
            <person name="Song X."/>
            <person name="Zhang H."/>
            <person name="Dai N."/>
            <person name="Sheng W."/>
            <person name="Hou X."/>
            <person name="Wei L."/>
        </authorList>
    </citation>
    <scope>NUCLEOTIDE SEQUENCE</scope>
    <source>
        <strain evidence="2">3651</strain>
        <tissue evidence="2">Leaf</tissue>
    </source>
</reference>